<dbReference type="Gene3D" id="3.30.70.330">
    <property type="match status" value="4"/>
</dbReference>
<dbReference type="EMBL" id="CP143787">
    <property type="protein sequence ID" value="WVN88856.1"/>
    <property type="molecule type" value="Genomic_DNA"/>
</dbReference>
<dbReference type="GO" id="GO:0005730">
    <property type="term" value="C:nucleolus"/>
    <property type="evidence" value="ECO:0007669"/>
    <property type="project" value="TreeGrafter"/>
</dbReference>
<sequence length="823" mass="91722">MEEDQARIENHESMRHGFIATEKESGKSKGVGYVTYSLKEDAERAIQKLDGKGFGDARRKIKISWANERTPLKERRVEVKLSKPIPGQNDPAKTSDPNAIRTLVISGLPPGLTKKELWKKIKKINDKAEIIFPVLVEHGEKVENEDMANVIFPSHGDALKGLPKLHSHTYKGSILSCILKKRLDKLSVKREGKVLSHAGRLIVRNLSWDTTVQDLRKAFLPYGPIHSIDLPTLPSKLPPSSDPSKPAPPPRARGFAFIWFLAKDDAEKAIEGVNGKAIKETKDGEGRIVAVDWALSKEKWAEAKKGEDGEKQESEADGFSSDSRSDLASDLSDSEEEDQDNESNEEASDSESPEANTEDNEDGDIDMEEGQSVKPTLPTVDVGNTLFVRNLPFETTEQELNALFRTFGPLRYAKITMDRETGRSRGTGFVCFWKTEHADQAIKESERVVQETGPNAIPVGGLAAKNPFALPSILTADPSSSLASRLVIHGRTLEVARAVTRETASLMKEDSERARNAADKRNTYLMREGVIFPNSPAAQSLPESEVEKRQASFNARKALLRGNPSLYISKTRLSIRQLPLFATDRTLKRLAIYAVKAFDAEVTSGEREALARVEEMDNTMSPSFASAKDKKKKKKERETAVIQSKIIRQTEKIDPITGQGRSKGYGFLEMRSHKEALKVLRWANNNPEVGPLMWEWWKTELVDLKDHVVKTLDAARKRGEQKEQATDNKKSESAEELEARLKKLEGRIVEGDERSGGGMRGGKTLIIEFSIENVQVVKRRAEKISSARRGSKRKADMLSAEGTDEEDSSRPANHSQKKAKRHP</sequence>
<comment type="subcellular location">
    <subcellularLocation>
        <location evidence="1">Nucleus</location>
    </subcellularLocation>
</comment>
<dbReference type="SUPFAM" id="SSF54928">
    <property type="entry name" value="RNA-binding domain, RBD"/>
    <property type="match status" value="2"/>
</dbReference>
<evidence type="ECO:0000256" key="1">
    <source>
        <dbReference type="ARBA" id="ARBA00004123"/>
    </source>
</evidence>
<evidence type="ECO:0000313" key="9">
    <source>
        <dbReference type="Proteomes" id="UP000094043"/>
    </source>
</evidence>
<keyword evidence="4" id="KW-0539">Nucleus</keyword>
<dbReference type="PANTHER" id="PTHR48039:SF5">
    <property type="entry name" value="RNA-BINDING PROTEIN 28"/>
    <property type="match status" value="1"/>
</dbReference>
<feature type="region of interest" description="Disordered" evidence="6">
    <location>
        <begin position="301"/>
        <end position="379"/>
    </location>
</feature>
<feature type="region of interest" description="Disordered" evidence="6">
    <location>
        <begin position="715"/>
        <end position="737"/>
    </location>
</feature>
<reference evidence="8" key="2">
    <citation type="journal article" date="2022" name="Elife">
        <title>Obligate sexual reproduction of a homothallic fungus closely related to the Cryptococcus pathogenic species complex.</title>
        <authorList>
            <person name="Passer A.R."/>
            <person name="Clancey S.A."/>
            <person name="Shea T."/>
            <person name="David-Palma M."/>
            <person name="Averette A.F."/>
            <person name="Boekhout T."/>
            <person name="Porcel B.M."/>
            <person name="Nowrousian M."/>
            <person name="Cuomo C.A."/>
            <person name="Sun S."/>
            <person name="Heitman J."/>
            <person name="Coelho M.A."/>
        </authorList>
    </citation>
    <scope>NUCLEOTIDE SEQUENCE</scope>
    <source>
        <strain evidence="8">CBS 7841</strain>
    </source>
</reference>
<keyword evidence="9" id="KW-1185">Reference proteome</keyword>
<feature type="region of interest" description="Disordered" evidence="6">
    <location>
        <begin position="781"/>
        <end position="823"/>
    </location>
</feature>
<keyword evidence="2" id="KW-0677">Repeat</keyword>
<feature type="compositionally biased region" description="Basic and acidic residues" evidence="6">
    <location>
        <begin position="301"/>
        <end position="314"/>
    </location>
</feature>
<feature type="domain" description="RRM" evidence="7">
    <location>
        <begin position="384"/>
        <end position="500"/>
    </location>
</feature>
<dbReference type="GO" id="GO:0003729">
    <property type="term" value="F:mRNA binding"/>
    <property type="evidence" value="ECO:0007669"/>
    <property type="project" value="TreeGrafter"/>
</dbReference>
<reference evidence="8" key="3">
    <citation type="submission" date="2024-01" db="EMBL/GenBank/DDBJ databases">
        <authorList>
            <person name="Coelho M.A."/>
            <person name="David-Palma M."/>
            <person name="Shea T."/>
            <person name="Sun S."/>
            <person name="Cuomo C.A."/>
            <person name="Heitman J."/>
        </authorList>
    </citation>
    <scope>NUCLEOTIDE SEQUENCE</scope>
    <source>
        <strain evidence="8">CBS 7841</strain>
    </source>
</reference>
<proteinExistence type="predicted"/>
<dbReference type="AlphaFoldDB" id="A0AAJ8JUY5"/>
<dbReference type="FunFam" id="3.30.70.330:FF:000406">
    <property type="entry name" value="Related to Nucleolar protein NOP4"/>
    <property type="match status" value="1"/>
</dbReference>
<reference evidence="8" key="1">
    <citation type="submission" date="2016-06" db="EMBL/GenBank/DDBJ databases">
        <authorList>
            <person name="Cuomo C."/>
            <person name="Litvintseva A."/>
            <person name="Heitman J."/>
            <person name="Chen Y."/>
            <person name="Sun S."/>
            <person name="Springer D."/>
            <person name="Dromer F."/>
            <person name="Young S."/>
            <person name="Zeng Q."/>
            <person name="Chapman S."/>
            <person name="Gujja S."/>
            <person name="Saif S."/>
            <person name="Birren B."/>
        </authorList>
    </citation>
    <scope>NUCLEOTIDE SEQUENCE</scope>
    <source>
        <strain evidence="8">CBS 7841</strain>
    </source>
</reference>
<dbReference type="InterPro" id="IPR000504">
    <property type="entry name" value="RRM_dom"/>
</dbReference>
<dbReference type="PANTHER" id="PTHR48039">
    <property type="entry name" value="RNA-BINDING MOTIF PROTEIN 14B"/>
    <property type="match status" value="1"/>
</dbReference>
<dbReference type="RefSeq" id="XP_066069556.1">
    <property type="nucleotide sequence ID" value="XM_066213459.1"/>
</dbReference>
<dbReference type="Proteomes" id="UP000094043">
    <property type="component" value="Chromosome 4"/>
</dbReference>
<dbReference type="KEGG" id="cdep:91088280"/>
<evidence type="ECO:0000256" key="5">
    <source>
        <dbReference type="PROSITE-ProRule" id="PRU00176"/>
    </source>
</evidence>
<evidence type="ECO:0000256" key="4">
    <source>
        <dbReference type="ARBA" id="ARBA00023242"/>
    </source>
</evidence>
<evidence type="ECO:0000259" key="7">
    <source>
        <dbReference type="PROSITE" id="PS50102"/>
    </source>
</evidence>
<organism evidence="8 9">
    <name type="scientific">Cryptococcus depauperatus CBS 7841</name>
    <dbReference type="NCBI Taxonomy" id="1295531"/>
    <lineage>
        <taxon>Eukaryota</taxon>
        <taxon>Fungi</taxon>
        <taxon>Dikarya</taxon>
        <taxon>Basidiomycota</taxon>
        <taxon>Agaricomycotina</taxon>
        <taxon>Tremellomycetes</taxon>
        <taxon>Tremellales</taxon>
        <taxon>Cryptococcaceae</taxon>
        <taxon>Cryptococcus</taxon>
    </lineage>
</organism>
<accession>A0AAJ8JUY5</accession>
<evidence type="ECO:0000256" key="3">
    <source>
        <dbReference type="ARBA" id="ARBA00022884"/>
    </source>
</evidence>
<dbReference type="GeneID" id="91088280"/>
<dbReference type="Pfam" id="PF00076">
    <property type="entry name" value="RRM_1"/>
    <property type="match status" value="3"/>
</dbReference>
<keyword evidence="3 5" id="KW-0694">RNA-binding</keyword>
<dbReference type="CDD" id="cd12676">
    <property type="entry name" value="RRM3_Nop4p"/>
    <property type="match status" value="1"/>
</dbReference>
<evidence type="ECO:0000256" key="6">
    <source>
        <dbReference type="SAM" id="MobiDB-lite"/>
    </source>
</evidence>
<protein>
    <recommendedName>
        <fullName evidence="7">RRM domain-containing protein</fullName>
    </recommendedName>
</protein>
<dbReference type="SMART" id="SM00360">
    <property type="entry name" value="RRM"/>
    <property type="match status" value="2"/>
</dbReference>
<name>A0AAJ8JUY5_9TREE</name>
<feature type="region of interest" description="Disordered" evidence="6">
    <location>
        <begin position="1"/>
        <end position="22"/>
    </location>
</feature>
<evidence type="ECO:0000256" key="2">
    <source>
        <dbReference type="ARBA" id="ARBA00022737"/>
    </source>
</evidence>
<dbReference type="InterPro" id="IPR035979">
    <property type="entry name" value="RBD_domain_sf"/>
</dbReference>
<dbReference type="InterPro" id="IPR012677">
    <property type="entry name" value="Nucleotide-bd_a/b_plait_sf"/>
</dbReference>
<feature type="domain" description="RRM" evidence="7">
    <location>
        <begin position="1"/>
        <end position="68"/>
    </location>
</feature>
<dbReference type="InterPro" id="IPR034808">
    <property type="entry name" value="Nop4p_RRM3"/>
</dbReference>
<evidence type="ECO:0000313" key="8">
    <source>
        <dbReference type="EMBL" id="WVN88856.1"/>
    </source>
</evidence>
<dbReference type="PROSITE" id="PS50102">
    <property type="entry name" value="RRM"/>
    <property type="match status" value="3"/>
</dbReference>
<feature type="compositionally biased region" description="Low complexity" evidence="6">
    <location>
        <begin position="320"/>
        <end position="331"/>
    </location>
</feature>
<gene>
    <name evidence="8" type="ORF">L203_104070</name>
</gene>
<feature type="compositionally biased region" description="Acidic residues" evidence="6">
    <location>
        <begin position="332"/>
        <end position="369"/>
    </location>
</feature>
<dbReference type="InterPro" id="IPR051945">
    <property type="entry name" value="RRM_MRD1_RNA_proc_ribogen"/>
</dbReference>
<feature type="domain" description="RRM" evidence="7">
    <location>
        <begin position="199"/>
        <end position="296"/>
    </location>
</feature>